<dbReference type="PANTHER" id="PTHR30399">
    <property type="entry name" value="UNCHARACTERIZED PROTEIN YGJP"/>
    <property type="match status" value="1"/>
</dbReference>
<evidence type="ECO:0000313" key="3">
    <source>
        <dbReference type="Proteomes" id="UP000823821"/>
    </source>
</evidence>
<dbReference type="Proteomes" id="UP000823821">
    <property type="component" value="Unassembled WGS sequence"/>
</dbReference>
<evidence type="ECO:0000259" key="1">
    <source>
        <dbReference type="Pfam" id="PF01863"/>
    </source>
</evidence>
<proteinExistence type="predicted"/>
<dbReference type="PANTHER" id="PTHR30399:SF1">
    <property type="entry name" value="UTP PYROPHOSPHATASE"/>
    <property type="match status" value="1"/>
</dbReference>
<dbReference type="InterPro" id="IPR002725">
    <property type="entry name" value="YgjP-like_metallopeptidase"/>
</dbReference>
<reference evidence="2" key="2">
    <citation type="submission" date="2021-04" db="EMBL/GenBank/DDBJ databases">
        <authorList>
            <person name="Gilroy R."/>
        </authorList>
    </citation>
    <scope>NUCLEOTIDE SEQUENCE</scope>
    <source>
        <strain evidence="2">5032</strain>
    </source>
</reference>
<feature type="domain" description="YgjP-like metallopeptidase" evidence="1">
    <location>
        <begin position="141"/>
        <end position="286"/>
    </location>
</feature>
<dbReference type="CDD" id="cd07344">
    <property type="entry name" value="M48_yhfN_like"/>
    <property type="match status" value="1"/>
</dbReference>
<sequence>MLLPLKGKNVPSGAPCPVRLERETCRSGGIAAEVVVFSLADGTVLRAGVRRSARARRFVLRLSEEGELCLGAPAGLALSGQTTRLASLLPGLERAWRAYCARREASAASRVLPERLSLPVLGRECRVRHGGDWQRGCAAVACGAQPPIRVEDKARRLLLLESGDALTLYGDTETDLAATALRLWCRRQAEGRLPELVRQQAQRCGVAVSRVGVRDQRSRWGSCTRDREGAGRISLNWRAILLPEEDAIFLCLHELCHIRQMNHSPAFRQELARYAADWPLRERRLHDFWRALPWWARPSAGR</sequence>
<reference evidence="2" key="1">
    <citation type="journal article" date="2021" name="PeerJ">
        <title>Extensive microbial diversity within the chicken gut microbiome revealed by metagenomics and culture.</title>
        <authorList>
            <person name="Gilroy R."/>
            <person name="Ravi A."/>
            <person name="Getino M."/>
            <person name="Pursley I."/>
            <person name="Horton D.L."/>
            <person name="Alikhan N.F."/>
            <person name="Baker D."/>
            <person name="Gharbi K."/>
            <person name="Hall N."/>
            <person name="Watson M."/>
            <person name="Adriaenssens E.M."/>
            <person name="Foster-Nyarko E."/>
            <person name="Jarju S."/>
            <person name="Secka A."/>
            <person name="Antonio M."/>
            <person name="Oren A."/>
            <person name="Chaudhuri R.R."/>
            <person name="La Ragione R."/>
            <person name="Hildebrand F."/>
            <person name="Pallen M.J."/>
        </authorList>
    </citation>
    <scope>NUCLEOTIDE SEQUENCE</scope>
    <source>
        <strain evidence="2">5032</strain>
    </source>
</reference>
<dbReference type="AlphaFoldDB" id="A0A9D2HR94"/>
<gene>
    <name evidence="2" type="ORF">H9784_11080</name>
</gene>
<dbReference type="EMBL" id="DWZD01000053">
    <property type="protein sequence ID" value="HJA80088.1"/>
    <property type="molecule type" value="Genomic_DNA"/>
</dbReference>
<dbReference type="Pfam" id="PF01863">
    <property type="entry name" value="YgjP-like"/>
    <property type="match status" value="1"/>
</dbReference>
<organism evidence="2 3">
    <name type="scientific">Candidatus Desulfovibrio intestinavium</name>
    <dbReference type="NCBI Taxonomy" id="2838534"/>
    <lineage>
        <taxon>Bacteria</taxon>
        <taxon>Pseudomonadati</taxon>
        <taxon>Thermodesulfobacteriota</taxon>
        <taxon>Desulfovibrionia</taxon>
        <taxon>Desulfovibrionales</taxon>
        <taxon>Desulfovibrionaceae</taxon>
        <taxon>Desulfovibrio</taxon>
    </lineage>
</organism>
<comment type="caution">
    <text evidence="2">The sequence shown here is derived from an EMBL/GenBank/DDBJ whole genome shotgun (WGS) entry which is preliminary data.</text>
</comment>
<accession>A0A9D2HR94</accession>
<evidence type="ECO:0000313" key="2">
    <source>
        <dbReference type="EMBL" id="HJA80088.1"/>
    </source>
</evidence>
<name>A0A9D2HR94_9BACT</name>
<dbReference type="InterPro" id="IPR053136">
    <property type="entry name" value="UTP_pyrophosphatase-like"/>
</dbReference>
<protein>
    <submittedName>
        <fullName evidence="2">M48 family metallopeptidase</fullName>
    </submittedName>
</protein>
<dbReference type="Gene3D" id="3.30.2010.10">
    <property type="entry name" value="Metalloproteases ('zincins'), catalytic domain"/>
    <property type="match status" value="1"/>
</dbReference>